<evidence type="ECO:0000313" key="2">
    <source>
        <dbReference type="Proteomes" id="UP001148629"/>
    </source>
</evidence>
<protein>
    <submittedName>
        <fullName evidence="1">Uncharacterized protein</fullName>
    </submittedName>
</protein>
<keyword evidence="2" id="KW-1185">Reference proteome</keyword>
<evidence type="ECO:0000313" key="1">
    <source>
        <dbReference type="EMBL" id="KAJ3505187.1"/>
    </source>
</evidence>
<sequence>MDIVVLTLTLKTKVFGEQVEELAGLVTHRLVSQTDFVRVRSKNPKLGFLRITPRGELLVELERVVRKWDMVVCVRCRIDVESRGETAVPVEAFALLVTSELRAVWRRVTGAGKALELLFVVATGAVNKHLYLTGSSLVTSYNTHVLACVVAEQLSLSTDLLAAVPSVAALSRTMAKLPTRVESAGVSIYNPLHTQNHNLPALKPLSANLTAMSLLEMTRLVVESSLPTSADLFRKTDDRKRAVAGTWTYSTAGEFHKVVEAEEPSGRSYSLLDLNTDMLSFDWKGVNAAALLLLLGDSLGRLLFTYAAMLSTSVSSTVPGCLAHFEAQGVLDVSLVAECLSRNSAATTIDIHDLRAWGTVANVTQRLAQMATLQLLLADSLAVGNTFLTRLARVVHEIFEGCLATRTRWVPQSYALPQAASQLKEPWNQVSFTGSCRRRLDGRSGDIRDLRMRADRHTAPGSSNRCNNRYLCSFSGVCACHSSRVREGSTHRREDRALGGTGEGTGENKSTLA</sequence>
<proteinExistence type="predicted"/>
<dbReference type="EMBL" id="JANRMS010004873">
    <property type="protein sequence ID" value="KAJ3505187.1"/>
    <property type="molecule type" value="Genomic_DNA"/>
</dbReference>
<dbReference type="Proteomes" id="UP001148629">
    <property type="component" value="Unassembled WGS sequence"/>
</dbReference>
<organism evidence="1 2">
    <name type="scientific">Fusarium decemcellulare</name>
    <dbReference type="NCBI Taxonomy" id="57161"/>
    <lineage>
        <taxon>Eukaryota</taxon>
        <taxon>Fungi</taxon>
        <taxon>Dikarya</taxon>
        <taxon>Ascomycota</taxon>
        <taxon>Pezizomycotina</taxon>
        <taxon>Sordariomycetes</taxon>
        <taxon>Hypocreomycetidae</taxon>
        <taxon>Hypocreales</taxon>
        <taxon>Nectriaceae</taxon>
        <taxon>Fusarium</taxon>
        <taxon>Fusarium decemcellulare species complex</taxon>
    </lineage>
</organism>
<accession>A0ACC1RE73</accession>
<name>A0ACC1RE73_9HYPO</name>
<gene>
    <name evidence="1" type="ORF">NM208_g16230</name>
</gene>
<comment type="caution">
    <text evidence="1">The sequence shown here is derived from an EMBL/GenBank/DDBJ whole genome shotgun (WGS) entry which is preliminary data.</text>
</comment>
<reference evidence="1" key="1">
    <citation type="submission" date="2022-08" db="EMBL/GenBank/DDBJ databases">
        <title>Genome Sequence of Fusarium decemcellulare.</title>
        <authorList>
            <person name="Buettner E."/>
        </authorList>
    </citation>
    <scope>NUCLEOTIDE SEQUENCE</scope>
    <source>
        <strain evidence="1">Babe19</strain>
    </source>
</reference>